<dbReference type="Pfam" id="PF00246">
    <property type="entry name" value="Peptidase_M14"/>
    <property type="match status" value="1"/>
</dbReference>
<dbReference type="InterPro" id="IPR000421">
    <property type="entry name" value="FA58C"/>
</dbReference>
<feature type="compositionally biased region" description="Basic and acidic residues" evidence="7">
    <location>
        <begin position="236"/>
        <end position="249"/>
    </location>
</feature>
<evidence type="ECO:0000313" key="11">
    <source>
        <dbReference type="EMBL" id="TTQ23538.1"/>
    </source>
</evidence>
<keyword evidence="4" id="KW-0325">Glycoprotein</keyword>
<comment type="similarity">
    <text evidence="2">Belongs to the neurexin family.</text>
</comment>
<dbReference type="FunFam" id="2.60.120.260:FF:000016">
    <property type="entry name" value="Contactin-associated protein-like 4 isoform 1"/>
    <property type="match status" value="1"/>
</dbReference>
<organism evidence="11 12">
    <name type="scientific">Bagarius yarrelli</name>
    <name type="common">Goonch</name>
    <name type="synonym">Bagrus yarrelli</name>
    <dbReference type="NCBI Taxonomy" id="175774"/>
    <lineage>
        <taxon>Eukaryota</taxon>
        <taxon>Metazoa</taxon>
        <taxon>Chordata</taxon>
        <taxon>Craniata</taxon>
        <taxon>Vertebrata</taxon>
        <taxon>Euteleostomi</taxon>
        <taxon>Actinopterygii</taxon>
        <taxon>Neopterygii</taxon>
        <taxon>Teleostei</taxon>
        <taxon>Ostariophysi</taxon>
        <taxon>Siluriformes</taxon>
        <taxon>Sisoridae</taxon>
        <taxon>Sisorinae</taxon>
        <taxon>Bagarius</taxon>
    </lineage>
</organism>
<dbReference type="PROSITE" id="PS01285">
    <property type="entry name" value="FA58C_1"/>
    <property type="match status" value="1"/>
</dbReference>
<feature type="region of interest" description="Disordered" evidence="7">
    <location>
        <begin position="1233"/>
        <end position="1255"/>
    </location>
</feature>
<proteinExistence type="inferred from homology"/>
<evidence type="ECO:0000256" key="7">
    <source>
        <dbReference type="SAM" id="MobiDB-lite"/>
    </source>
</evidence>
<dbReference type="GO" id="GO:0008270">
    <property type="term" value="F:zinc ion binding"/>
    <property type="evidence" value="ECO:0007669"/>
    <property type="project" value="InterPro"/>
</dbReference>
<comment type="similarity">
    <text evidence="1 6">Belongs to the peptidase M14 family.</text>
</comment>
<dbReference type="GO" id="GO:0001227">
    <property type="term" value="F:DNA-binding transcription repressor activity, RNA polymerase II-specific"/>
    <property type="evidence" value="ECO:0007669"/>
    <property type="project" value="TreeGrafter"/>
</dbReference>
<dbReference type="SMART" id="SM00234">
    <property type="entry name" value="START"/>
    <property type="match status" value="1"/>
</dbReference>
<feature type="region of interest" description="Disordered" evidence="7">
    <location>
        <begin position="1176"/>
        <end position="1203"/>
    </location>
</feature>
<evidence type="ECO:0000256" key="2">
    <source>
        <dbReference type="ARBA" id="ARBA00010241"/>
    </source>
</evidence>
<dbReference type="Pfam" id="PF00754">
    <property type="entry name" value="F5_F8_type_C"/>
    <property type="match status" value="1"/>
</dbReference>
<dbReference type="InterPro" id="IPR050753">
    <property type="entry name" value="Peptidase_M14_domain"/>
</dbReference>
<comment type="caution">
    <text evidence="11">The sequence shown here is derived from an EMBL/GenBank/DDBJ whole genome shotgun (WGS) entry which is preliminary data.</text>
</comment>
<dbReference type="GO" id="GO:0000977">
    <property type="term" value="F:RNA polymerase II transcription regulatory region sequence-specific DNA binding"/>
    <property type="evidence" value="ECO:0007669"/>
    <property type="project" value="TreeGrafter"/>
</dbReference>
<dbReference type="SMART" id="SM00231">
    <property type="entry name" value="FA58C"/>
    <property type="match status" value="1"/>
</dbReference>
<dbReference type="PROSITE" id="PS00132">
    <property type="entry name" value="CARBOXYPEPT_ZN_1"/>
    <property type="match status" value="1"/>
</dbReference>
<dbReference type="EMBL" id="VCAZ01000264">
    <property type="protein sequence ID" value="TTQ23538.1"/>
    <property type="molecule type" value="Genomic_DNA"/>
</dbReference>
<accession>A0A556VUG1</accession>
<keyword evidence="3" id="KW-0446">Lipid-binding</keyword>
<dbReference type="OrthoDB" id="10249045at2759"/>
<feature type="region of interest" description="Disordered" evidence="7">
    <location>
        <begin position="233"/>
        <end position="412"/>
    </location>
</feature>
<dbReference type="Gene3D" id="2.60.120.260">
    <property type="entry name" value="Galactose-binding domain-like"/>
    <property type="match status" value="1"/>
</dbReference>
<feature type="domain" description="F5/8 type C" evidence="8">
    <location>
        <begin position="443"/>
        <end position="600"/>
    </location>
</feature>
<dbReference type="Gene3D" id="3.40.630.10">
    <property type="entry name" value="Zn peptidases"/>
    <property type="match status" value="1"/>
</dbReference>
<reference evidence="11 12" key="1">
    <citation type="journal article" date="2019" name="Genome Biol. Evol.">
        <title>Whole-Genome Sequencing of the Giant Devil Catfish, Bagarius yarrelli.</title>
        <authorList>
            <person name="Jiang W."/>
            <person name="Lv Y."/>
            <person name="Cheng L."/>
            <person name="Yang K."/>
            <person name="Chao B."/>
            <person name="Wang X."/>
            <person name="Li Y."/>
            <person name="Pan X."/>
            <person name="You X."/>
            <person name="Zhang Y."/>
            <person name="Yang J."/>
            <person name="Li J."/>
            <person name="Zhang X."/>
            <person name="Liu S."/>
            <person name="Sun C."/>
            <person name="Yang J."/>
            <person name="Shi Q."/>
        </authorList>
    </citation>
    <scope>NUCLEOTIDE SEQUENCE [LARGE SCALE GENOMIC DNA]</scope>
    <source>
        <strain evidence="11">JWS20170419001</strain>
        <tissue evidence="11">Muscle</tissue>
    </source>
</reference>
<dbReference type="Pfam" id="PF13620">
    <property type="entry name" value="CarboxypepD_reg"/>
    <property type="match status" value="1"/>
</dbReference>
<feature type="domain" description="Peptidase M14" evidence="10">
    <location>
        <begin position="624"/>
        <end position="1076"/>
    </location>
</feature>
<dbReference type="SMART" id="SM00631">
    <property type="entry name" value="Zn_pept"/>
    <property type="match status" value="1"/>
</dbReference>
<evidence type="ECO:0000256" key="6">
    <source>
        <dbReference type="PROSITE-ProRule" id="PRU01379"/>
    </source>
</evidence>
<evidence type="ECO:0000313" key="12">
    <source>
        <dbReference type="Proteomes" id="UP000319801"/>
    </source>
</evidence>
<dbReference type="InterPro" id="IPR002913">
    <property type="entry name" value="START_lipid-bd_dom"/>
</dbReference>
<dbReference type="Gene3D" id="2.60.40.1120">
    <property type="entry name" value="Carboxypeptidase-like, regulatory domain"/>
    <property type="match status" value="1"/>
</dbReference>
<dbReference type="InterPro" id="IPR057246">
    <property type="entry name" value="CARBOXYPEPT_ZN_1"/>
</dbReference>
<dbReference type="PANTHER" id="PTHR11532:SF48">
    <property type="entry name" value="ADIPOCYTE ENHANCER-BINDING PROTEIN 1"/>
    <property type="match status" value="1"/>
</dbReference>
<evidence type="ECO:0000259" key="9">
    <source>
        <dbReference type="PROSITE" id="PS50848"/>
    </source>
</evidence>
<dbReference type="GO" id="GO:0016485">
    <property type="term" value="P:protein processing"/>
    <property type="evidence" value="ECO:0007669"/>
    <property type="project" value="TreeGrafter"/>
</dbReference>
<feature type="compositionally biased region" description="Basic residues" evidence="7">
    <location>
        <begin position="250"/>
        <end position="277"/>
    </location>
</feature>
<dbReference type="Proteomes" id="UP000319801">
    <property type="component" value="Unassembled WGS sequence"/>
</dbReference>
<dbReference type="GO" id="GO:0004181">
    <property type="term" value="F:metallocarboxypeptidase activity"/>
    <property type="evidence" value="ECO:0007669"/>
    <property type="project" value="InterPro"/>
</dbReference>
<protein>
    <submittedName>
        <fullName evidence="11">Adipocyte enhancer-binding protein 1</fullName>
    </submittedName>
</protein>
<dbReference type="PROSITE" id="PS50848">
    <property type="entry name" value="START"/>
    <property type="match status" value="1"/>
</dbReference>
<dbReference type="Pfam" id="PF01852">
    <property type="entry name" value="START"/>
    <property type="match status" value="1"/>
</dbReference>
<feature type="domain" description="START" evidence="9">
    <location>
        <begin position="46"/>
        <end position="146"/>
    </location>
</feature>
<comment type="caution">
    <text evidence="6">Lacks conserved residue(s) required for the propagation of feature annotation.</text>
</comment>
<dbReference type="InterPro" id="IPR000799">
    <property type="entry name" value="StAR-like"/>
</dbReference>
<dbReference type="InterPro" id="IPR008979">
    <property type="entry name" value="Galactose-bd-like_sf"/>
</dbReference>
<evidence type="ECO:0000256" key="4">
    <source>
        <dbReference type="ARBA" id="ARBA00023180"/>
    </source>
</evidence>
<evidence type="ECO:0000259" key="8">
    <source>
        <dbReference type="PROSITE" id="PS50022"/>
    </source>
</evidence>
<dbReference type="PROSITE" id="PS52035">
    <property type="entry name" value="PEPTIDASE_M14"/>
    <property type="match status" value="1"/>
</dbReference>
<dbReference type="SUPFAM" id="SSF49785">
    <property type="entry name" value="Galactose-binding domain-like"/>
    <property type="match status" value="1"/>
</dbReference>
<dbReference type="Gene3D" id="3.30.530.20">
    <property type="match status" value="1"/>
</dbReference>
<feature type="compositionally biased region" description="Acidic residues" evidence="7">
    <location>
        <begin position="311"/>
        <end position="331"/>
    </location>
</feature>
<dbReference type="InterPro" id="IPR008969">
    <property type="entry name" value="CarboxyPept-like_regulatory"/>
</dbReference>
<dbReference type="PRINTS" id="PR00978">
    <property type="entry name" value="STARPROTEIN"/>
</dbReference>
<dbReference type="PANTHER" id="PTHR11532">
    <property type="entry name" value="PROTEASE M14 CARBOXYPEPTIDASE"/>
    <property type="match status" value="1"/>
</dbReference>
<feature type="compositionally biased region" description="Polar residues" evidence="7">
    <location>
        <begin position="337"/>
        <end position="348"/>
    </location>
</feature>
<dbReference type="GO" id="GO:0006518">
    <property type="term" value="P:peptide metabolic process"/>
    <property type="evidence" value="ECO:0007669"/>
    <property type="project" value="TreeGrafter"/>
</dbReference>
<gene>
    <name evidence="11" type="ORF">Baya_16074</name>
</gene>
<sequence>MEGDPSLPPHQPVCRAEQSHRKFDVFFSLTQSTGDKVLSKVLPDIGKVFRLEVVLNQQADDLYEELVENMESMGEWNPNVKQVKILQKVNQDTMVTHEVSGDTPGNVVGPRDFVSVRCAKRRGSTCFLAGMSTQHPSMPEQKGFIRWLSLDLKGWIPKAVINRVLSQTQVDFANHLRDRMANNRGMERNIQPTVHRTRLAAVTHFLFGPPRLHKELMEERDLVFAIAQLKRARRAKKEERGKRQKEPKPTKKPKGQKSTKKPKTEKKDKKKKDKKKKEMITTTLLPTTTTTKPPTTEPPTTEPPTTTDVPIDYDDEFVDPFPDDYWDEAYLTEEPRTTTAGPDPQTQKPTDELFSTDVYSQPYVDPDDDYWKVDDPEPTAPVIRGKDKEEDEYWDPPFEEPENIPFPDGKEISPTDQDWIYSITEEPTVPPYEKWYEEYDYEHVCPPLGLESHRIGADQLQASSMYQHRYSSHRARLNIQASGDEYDMNGGAWCANPDDKAHWIELDTRTLTEFTGVITQGRDDPIENDYVTSYYVSFSNDSREWTVLHDGYSEWLFFGNSDKHTPVLSQFLDPVVARYIRILPQSWNGTACIRMEVLGCPVTDPLGENQRQNEVAPRDDLDYTYHNYLDMEKFMKSISDECPNITRLYSLGKSSKGLDIYAMEITDYPGNHETGEPEFRYTAGYHGNEALGRELSLMLMQYLCKEYKNGNRRVRTMVDATRIHLVPSVNPDGHVTSFEKGSELGSWTLGHWTEDGHDIFQNFPDLNTIYWNAQDKGMVPKLTPNHHVPIPDGYLAENGPLAVETRALIAWMESYPFVLGANLQGGERMVTYPFDMHRLTKESEELEKKMNPRAYRRKRQYEEEEEEPEPNPYLHIGYHQESYNEHHESHGYDRENYGYHQENYGYHHENQEYHHQENQGYHYQENHGYHHEENQGYHHEGHSEGYPEGYQEGYQEGHQEEGYEQGHGQAEPDEIRMVEDQSLFRWLAISYASTHRTMTHTFRSGCHTEDPTHGTGIVNRAKWKPISGSMNDFSYLHTNCYELSIFLGCDKYPHQSELLREWENNREALLTLIDQVHRGIKGVVRDKEGNPIVNASISVEEVNHDVTTGEAGDYWRMLNPGEYQVTARANGYSSMSRKCVVGFEPGATICNFELNKSNWDRIKEIMALHGNKPIRLLNPGKGSPHTFRGDRKISNMIPNTNGRAPERTRLQRLRLMRLRRLRQQRLLARMSTTQSIPTTMPSTTSEPTTTPITTNTVPLATENFTLWYDSWLPEEENTTQPELEITDSLDYNYTYKIDDY</sequence>
<evidence type="ECO:0000256" key="1">
    <source>
        <dbReference type="ARBA" id="ARBA00005988"/>
    </source>
</evidence>
<dbReference type="FunFam" id="2.60.40.1120:FF:000007">
    <property type="entry name" value="Carboxypeptidase X, M14 family member 2"/>
    <property type="match status" value="1"/>
</dbReference>
<dbReference type="InterPro" id="IPR000834">
    <property type="entry name" value="Peptidase_M14"/>
</dbReference>
<dbReference type="SUPFAM" id="SSF55961">
    <property type="entry name" value="Bet v1-like"/>
    <property type="match status" value="1"/>
</dbReference>
<dbReference type="SUPFAM" id="SSF53187">
    <property type="entry name" value="Zn-dependent exopeptidases"/>
    <property type="match status" value="1"/>
</dbReference>
<dbReference type="PROSITE" id="PS50022">
    <property type="entry name" value="FA58C_3"/>
    <property type="match status" value="1"/>
</dbReference>
<dbReference type="InterPro" id="IPR023393">
    <property type="entry name" value="START-like_dom_sf"/>
</dbReference>
<evidence type="ECO:0000259" key="10">
    <source>
        <dbReference type="PROSITE" id="PS52035"/>
    </source>
</evidence>
<dbReference type="GO" id="GO:0008289">
    <property type="term" value="F:lipid binding"/>
    <property type="evidence" value="ECO:0007669"/>
    <property type="project" value="UniProtKB-KW"/>
</dbReference>
<dbReference type="CDD" id="cd00057">
    <property type="entry name" value="FA58C"/>
    <property type="match status" value="1"/>
</dbReference>
<evidence type="ECO:0000256" key="5">
    <source>
        <dbReference type="ARBA" id="ARBA00034049"/>
    </source>
</evidence>
<feature type="compositionally biased region" description="Low complexity" evidence="7">
    <location>
        <begin position="281"/>
        <end position="294"/>
    </location>
</feature>
<feature type="compositionally biased region" description="Acidic residues" evidence="7">
    <location>
        <begin position="389"/>
        <end position="402"/>
    </location>
</feature>
<evidence type="ECO:0000256" key="3">
    <source>
        <dbReference type="ARBA" id="ARBA00023121"/>
    </source>
</evidence>
<name>A0A556VUG1_BAGYA</name>
<dbReference type="GO" id="GO:0005615">
    <property type="term" value="C:extracellular space"/>
    <property type="evidence" value="ECO:0007669"/>
    <property type="project" value="TreeGrafter"/>
</dbReference>
<dbReference type="SUPFAM" id="SSF49464">
    <property type="entry name" value="Carboxypeptidase regulatory domain-like"/>
    <property type="match status" value="1"/>
</dbReference>
<comment type="catalytic activity">
    <reaction evidence="5">
        <text>cholesterol(in) = cholesterol(out)</text>
        <dbReference type="Rhea" id="RHEA:39747"/>
        <dbReference type="ChEBI" id="CHEBI:16113"/>
    </reaction>
</comment>
<dbReference type="CDD" id="cd11308">
    <property type="entry name" value="Peptidase_M14NE-CP-C_like"/>
    <property type="match status" value="1"/>
</dbReference>
<keyword evidence="12" id="KW-1185">Reference proteome</keyword>